<evidence type="ECO:0000259" key="8">
    <source>
        <dbReference type="Pfam" id="PF08491"/>
    </source>
</evidence>
<comment type="catalytic activity">
    <reaction evidence="6">
        <text>squalene + reduced [NADPH--hemoprotein reductase] + O2 = (S)-2,3-epoxysqualene + oxidized [NADPH--hemoprotein reductase] + H2O + H(+)</text>
        <dbReference type="Rhea" id="RHEA:25282"/>
        <dbReference type="Rhea" id="RHEA-COMP:11964"/>
        <dbReference type="Rhea" id="RHEA-COMP:11965"/>
        <dbReference type="ChEBI" id="CHEBI:15377"/>
        <dbReference type="ChEBI" id="CHEBI:15378"/>
        <dbReference type="ChEBI" id="CHEBI:15379"/>
        <dbReference type="ChEBI" id="CHEBI:15440"/>
        <dbReference type="ChEBI" id="CHEBI:15441"/>
        <dbReference type="ChEBI" id="CHEBI:57618"/>
        <dbReference type="ChEBI" id="CHEBI:58210"/>
        <dbReference type="EC" id="1.14.14.17"/>
    </reaction>
</comment>
<gene>
    <name evidence="9" type="ORF">CTI12_AA239680</name>
</gene>
<dbReference type="InterPro" id="IPR040125">
    <property type="entry name" value="Squalene_monox"/>
</dbReference>
<organism evidence="9 10">
    <name type="scientific">Artemisia annua</name>
    <name type="common">Sweet wormwood</name>
    <dbReference type="NCBI Taxonomy" id="35608"/>
    <lineage>
        <taxon>Eukaryota</taxon>
        <taxon>Viridiplantae</taxon>
        <taxon>Streptophyta</taxon>
        <taxon>Embryophyta</taxon>
        <taxon>Tracheophyta</taxon>
        <taxon>Spermatophyta</taxon>
        <taxon>Magnoliopsida</taxon>
        <taxon>eudicotyledons</taxon>
        <taxon>Gunneridae</taxon>
        <taxon>Pentapetalae</taxon>
        <taxon>asterids</taxon>
        <taxon>campanulids</taxon>
        <taxon>Asterales</taxon>
        <taxon>Asteraceae</taxon>
        <taxon>Asteroideae</taxon>
        <taxon>Anthemideae</taxon>
        <taxon>Artemisiinae</taxon>
        <taxon>Artemisia</taxon>
    </lineage>
</organism>
<dbReference type="PANTHER" id="PTHR10835:SF19">
    <property type="entry name" value="SQUALENE MONOOXYGENASE"/>
    <property type="match status" value="1"/>
</dbReference>
<protein>
    <recommendedName>
        <fullName evidence="6">Squalene monooxygenase</fullName>
        <ecNumber evidence="6">1.14.14.17</ecNumber>
    </recommendedName>
</protein>
<feature type="domain" description="Squalene epoxidase" evidence="8">
    <location>
        <begin position="207"/>
        <end position="260"/>
    </location>
</feature>
<dbReference type="Pfam" id="PF08491">
    <property type="entry name" value="SE"/>
    <property type="match status" value="2"/>
</dbReference>
<feature type="region of interest" description="Disordered" evidence="7">
    <location>
        <begin position="32"/>
        <end position="58"/>
    </location>
</feature>
<comment type="caution">
    <text evidence="9">The sequence shown here is derived from an EMBL/GenBank/DDBJ whole genome shotgun (WGS) entry which is preliminary data.</text>
</comment>
<evidence type="ECO:0000313" key="10">
    <source>
        <dbReference type="Proteomes" id="UP000245207"/>
    </source>
</evidence>
<dbReference type="Proteomes" id="UP000245207">
    <property type="component" value="Unassembled WGS sequence"/>
</dbReference>
<accession>A0A2U1NPX2</accession>
<evidence type="ECO:0000256" key="7">
    <source>
        <dbReference type="SAM" id="MobiDB-lite"/>
    </source>
</evidence>
<evidence type="ECO:0000256" key="3">
    <source>
        <dbReference type="ARBA" id="ARBA00022827"/>
    </source>
</evidence>
<dbReference type="GO" id="GO:0050660">
    <property type="term" value="F:flavin adenine dinucleotide binding"/>
    <property type="evidence" value="ECO:0007669"/>
    <property type="project" value="UniProtKB-UniRule"/>
</dbReference>
<evidence type="ECO:0000256" key="2">
    <source>
        <dbReference type="ARBA" id="ARBA00022630"/>
    </source>
</evidence>
<feature type="domain" description="Squalene epoxidase" evidence="8">
    <location>
        <begin position="113"/>
        <end position="206"/>
    </location>
</feature>
<keyword evidence="4 6" id="KW-0560">Oxidoreductase</keyword>
<dbReference type="GO" id="GO:0004506">
    <property type="term" value="F:squalene monooxygenase activity"/>
    <property type="evidence" value="ECO:0007669"/>
    <property type="project" value="UniProtKB-UniRule"/>
</dbReference>
<dbReference type="GO" id="GO:0005783">
    <property type="term" value="C:endoplasmic reticulum"/>
    <property type="evidence" value="ECO:0007669"/>
    <property type="project" value="TreeGrafter"/>
</dbReference>
<reference evidence="9 10" key="1">
    <citation type="journal article" date="2018" name="Mol. Plant">
        <title>The genome of Artemisia annua provides insight into the evolution of Asteraceae family and artemisinin biosynthesis.</title>
        <authorList>
            <person name="Shen Q."/>
            <person name="Zhang L."/>
            <person name="Liao Z."/>
            <person name="Wang S."/>
            <person name="Yan T."/>
            <person name="Shi P."/>
            <person name="Liu M."/>
            <person name="Fu X."/>
            <person name="Pan Q."/>
            <person name="Wang Y."/>
            <person name="Lv Z."/>
            <person name="Lu X."/>
            <person name="Zhang F."/>
            <person name="Jiang W."/>
            <person name="Ma Y."/>
            <person name="Chen M."/>
            <person name="Hao X."/>
            <person name="Li L."/>
            <person name="Tang Y."/>
            <person name="Lv G."/>
            <person name="Zhou Y."/>
            <person name="Sun X."/>
            <person name="Brodelius P.E."/>
            <person name="Rose J.K.C."/>
            <person name="Tang K."/>
        </authorList>
    </citation>
    <scope>NUCLEOTIDE SEQUENCE [LARGE SCALE GENOMIC DNA]</scope>
    <source>
        <strain evidence="10">cv. Huhao1</strain>
        <tissue evidence="9">Leaf</tissue>
    </source>
</reference>
<name>A0A2U1NPX2_ARTAN</name>
<keyword evidence="10" id="KW-1185">Reference proteome</keyword>
<evidence type="ECO:0000313" key="9">
    <source>
        <dbReference type="EMBL" id="PWA75554.1"/>
    </source>
</evidence>
<comment type="cofactor">
    <cofactor evidence="1 6">
        <name>FAD</name>
        <dbReference type="ChEBI" id="CHEBI:57692"/>
    </cofactor>
</comment>
<comment type="subcellular location">
    <subcellularLocation>
        <location evidence="6">Membrane</location>
        <topology evidence="6">Multi-pass membrane protein</topology>
    </subcellularLocation>
</comment>
<evidence type="ECO:0000256" key="6">
    <source>
        <dbReference type="RuleBase" id="RU367121"/>
    </source>
</evidence>
<dbReference type="OrthoDB" id="1678617at2759"/>
<dbReference type="AlphaFoldDB" id="A0A2U1NPX2"/>
<dbReference type="GO" id="GO:0016020">
    <property type="term" value="C:membrane"/>
    <property type="evidence" value="ECO:0007669"/>
    <property type="project" value="UniProtKB-SubCell"/>
</dbReference>
<proteinExistence type="inferred from homology"/>
<dbReference type="EC" id="1.14.14.17" evidence="6"/>
<evidence type="ECO:0000256" key="1">
    <source>
        <dbReference type="ARBA" id="ARBA00001974"/>
    </source>
</evidence>
<dbReference type="UniPathway" id="UPA00767">
    <property type="reaction ID" value="UER00752"/>
</dbReference>
<comment type="similarity">
    <text evidence="6">Belongs to the squalene monooxygenase family.</text>
</comment>
<dbReference type="PANTHER" id="PTHR10835">
    <property type="entry name" value="SQUALENE MONOOXYGENASE"/>
    <property type="match status" value="1"/>
</dbReference>
<feature type="compositionally biased region" description="Low complexity" evidence="7">
    <location>
        <begin position="36"/>
        <end position="46"/>
    </location>
</feature>
<evidence type="ECO:0000256" key="5">
    <source>
        <dbReference type="ARBA" id="ARBA00023136"/>
    </source>
</evidence>
<keyword evidence="3 6" id="KW-0274">FAD</keyword>
<keyword evidence="5" id="KW-0472">Membrane</keyword>
<dbReference type="STRING" id="35608.A0A2U1NPX2"/>
<dbReference type="EMBL" id="PKPP01002394">
    <property type="protein sequence ID" value="PWA75554.1"/>
    <property type="molecule type" value="Genomic_DNA"/>
</dbReference>
<dbReference type="GO" id="GO:0016126">
    <property type="term" value="P:sterol biosynthetic process"/>
    <property type="evidence" value="ECO:0007669"/>
    <property type="project" value="UniProtKB-UniRule"/>
</dbReference>
<comment type="function">
    <text evidence="6">Catalyzes the stereospecific oxidation of squalene to (S)-2,3-epoxysqualene, and is considered to be a rate-limiting enzyme in steroid biosynthesis.</text>
</comment>
<dbReference type="Gene3D" id="3.30.200.20">
    <property type="entry name" value="Phosphorylase Kinase, domain 1"/>
    <property type="match status" value="1"/>
</dbReference>
<evidence type="ECO:0000256" key="4">
    <source>
        <dbReference type="ARBA" id="ARBA00023002"/>
    </source>
</evidence>
<keyword evidence="2 6" id="KW-0285">Flavoprotein</keyword>
<sequence>MGDLGIHRMSSNPCIWDWGEKMIVMVRRDMTEADDTTPTTSKTTISEPPPSSVNDQYPRQEVSKGLELPEDYEARSLKEFKYDDLKKATKNFSPDLILGEGGFGKVHNQSHVLSKILIKKIPPELQCGFIAAVDEGSIKTMANRSMSAALQPTPGAILLGDSFNMRHPLTEGGMTVALSVVVIVHDLLKPLENINDSYALCNGIYKYKVFSASPDQARTELCQACFDYLSLGGMFSSGPIAFSQGSLANEALVVLPNWTVGMVGVPADTV</sequence>
<dbReference type="InterPro" id="IPR013698">
    <property type="entry name" value="Squalene_epoxidase"/>
</dbReference>